<protein>
    <submittedName>
        <fullName evidence="1">Uncharacterized protein</fullName>
    </submittedName>
</protein>
<sequence length="68" mass="7652">MDLKTQGLARTKSWDCQNESRAMSLQCETGRKPSSGCALSSHDTTFRSIDVPKHQCAFSRSIPSYRRT</sequence>
<evidence type="ECO:0000313" key="2">
    <source>
        <dbReference type="Proteomes" id="UP000030669"/>
    </source>
</evidence>
<dbReference type="GeneID" id="19310098"/>
<dbReference type="EMBL" id="KB469300">
    <property type="protein sequence ID" value="EPQ56777.1"/>
    <property type="molecule type" value="Genomic_DNA"/>
</dbReference>
<evidence type="ECO:0000313" key="1">
    <source>
        <dbReference type="EMBL" id="EPQ56777.1"/>
    </source>
</evidence>
<dbReference type="KEGG" id="gtr:GLOTRDRAFT_99778"/>
<proteinExistence type="predicted"/>
<dbReference type="Proteomes" id="UP000030669">
    <property type="component" value="Unassembled WGS sequence"/>
</dbReference>
<organism evidence="1 2">
    <name type="scientific">Gloeophyllum trabeum (strain ATCC 11539 / FP-39264 / Madison 617)</name>
    <name type="common">Brown rot fungus</name>
    <dbReference type="NCBI Taxonomy" id="670483"/>
    <lineage>
        <taxon>Eukaryota</taxon>
        <taxon>Fungi</taxon>
        <taxon>Dikarya</taxon>
        <taxon>Basidiomycota</taxon>
        <taxon>Agaricomycotina</taxon>
        <taxon>Agaricomycetes</taxon>
        <taxon>Gloeophyllales</taxon>
        <taxon>Gloeophyllaceae</taxon>
        <taxon>Gloeophyllum</taxon>
    </lineage>
</organism>
<dbReference type="RefSeq" id="XP_007865447.1">
    <property type="nucleotide sequence ID" value="XM_007867256.1"/>
</dbReference>
<name>S7QBP7_GLOTA</name>
<gene>
    <name evidence="1" type="ORF">GLOTRDRAFT_99778</name>
</gene>
<accession>S7QBP7</accession>
<dbReference type="AlphaFoldDB" id="S7QBP7"/>
<reference evidence="1 2" key="1">
    <citation type="journal article" date="2012" name="Science">
        <title>The Paleozoic origin of enzymatic lignin decomposition reconstructed from 31 fungal genomes.</title>
        <authorList>
            <person name="Floudas D."/>
            <person name="Binder M."/>
            <person name="Riley R."/>
            <person name="Barry K."/>
            <person name="Blanchette R.A."/>
            <person name="Henrissat B."/>
            <person name="Martinez A.T."/>
            <person name="Otillar R."/>
            <person name="Spatafora J.W."/>
            <person name="Yadav J.S."/>
            <person name="Aerts A."/>
            <person name="Benoit I."/>
            <person name="Boyd A."/>
            <person name="Carlson A."/>
            <person name="Copeland A."/>
            <person name="Coutinho P.M."/>
            <person name="de Vries R.P."/>
            <person name="Ferreira P."/>
            <person name="Findley K."/>
            <person name="Foster B."/>
            <person name="Gaskell J."/>
            <person name="Glotzer D."/>
            <person name="Gorecki P."/>
            <person name="Heitman J."/>
            <person name="Hesse C."/>
            <person name="Hori C."/>
            <person name="Igarashi K."/>
            <person name="Jurgens J.A."/>
            <person name="Kallen N."/>
            <person name="Kersten P."/>
            <person name="Kohler A."/>
            <person name="Kuees U."/>
            <person name="Kumar T.K.A."/>
            <person name="Kuo A."/>
            <person name="LaButti K."/>
            <person name="Larrondo L.F."/>
            <person name="Lindquist E."/>
            <person name="Ling A."/>
            <person name="Lombard V."/>
            <person name="Lucas S."/>
            <person name="Lundell T."/>
            <person name="Martin R."/>
            <person name="McLaughlin D.J."/>
            <person name="Morgenstern I."/>
            <person name="Morin E."/>
            <person name="Murat C."/>
            <person name="Nagy L.G."/>
            <person name="Nolan M."/>
            <person name="Ohm R.A."/>
            <person name="Patyshakuliyeva A."/>
            <person name="Rokas A."/>
            <person name="Ruiz-Duenas F.J."/>
            <person name="Sabat G."/>
            <person name="Salamov A."/>
            <person name="Samejima M."/>
            <person name="Schmutz J."/>
            <person name="Slot J.C."/>
            <person name="St John F."/>
            <person name="Stenlid J."/>
            <person name="Sun H."/>
            <person name="Sun S."/>
            <person name="Syed K."/>
            <person name="Tsang A."/>
            <person name="Wiebenga A."/>
            <person name="Young D."/>
            <person name="Pisabarro A."/>
            <person name="Eastwood D.C."/>
            <person name="Martin F."/>
            <person name="Cullen D."/>
            <person name="Grigoriev I.V."/>
            <person name="Hibbett D.S."/>
        </authorList>
    </citation>
    <scope>NUCLEOTIDE SEQUENCE [LARGE SCALE GENOMIC DNA]</scope>
    <source>
        <strain evidence="1 2">ATCC 11539</strain>
    </source>
</reference>
<keyword evidence="2" id="KW-1185">Reference proteome</keyword>
<dbReference type="HOGENOM" id="CLU_2794180_0_0_1"/>